<sequence length="117" mass="12095">MKLSRGALRQLGPVFCLMLAMLVALPELGEAGDGVVIAQTGGHPHGTGLPAGHDHAGHGDATLQCHPELACRAKLLMLAPLIPLPGPGLPDLLAEPDDDLAESVLIPFEPPPPRNLS</sequence>
<dbReference type="AlphaFoldDB" id="A0A0F9JGG8"/>
<evidence type="ECO:0000313" key="1">
    <source>
        <dbReference type="EMBL" id="KKM04866.1"/>
    </source>
</evidence>
<name>A0A0F9JGG8_9ZZZZ</name>
<proteinExistence type="predicted"/>
<reference evidence="1" key="1">
    <citation type="journal article" date="2015" name="Nature">
        <title>Complex archaea that bridge the gap between prokaryotes and eukaryotes.</title>
        <authorList>
            <person name="Spang A."/>
            <person name="Saw J.H."/>
            <person name="Jorgensen S.L."/>
            <person name="Zaremba-Niedzwiedzka K."/>
            <person name="Martijn J."/>
            <person name="Lind A.E."/>
            <person name="van Eijk R."/>
            <person name="Schleper C."/>
            <person name="Guy L."/>
            <person name="Ettema T.J."/>
        </authorList>
    </citation>
    <scope>NUCLEOTIDE SEQUENCE</scope>
</reference>
<organism evidence="1">
    <name type="scientific">marine sediment metagenome</name>
    <dbReference type="NCBI Taxonomy" id="412755"/>
    <lineage>
        <taxon>unclassified sequences</taxon>
        <taxon>metagenomes</taxon>
        <taxon>ecological metagenomes</taxon>
    </lineage>
</organism>
<comment type="caution">
    <text evidence="1">The sequence shown here is derived from an EMBL/GenBank/DDBJ whole genome shotgun (WGS) entry which is preliminary data.</text>
</comment>
<dbReference type="EMBL" id="LAZR01016356">
    <property type="protein sequence ID" value="KKM04866.1"/>
    <property type="molecule type" value="Genomic_DNA"/>
</dbReference>
<gene>
    <name evidence="1" type="ORF">LCGC14_1759920</name>
</gene>
<accession>A0A0F9JGG8</accession>
<protein>
    <submittedName>
        <fullName evidence="1">Uncharacterized protein</fullName>
    </submittedName>
</protein>